<dbReference type="SMART" id="SM00320">
    <property type="entry name" value="WD40"/>
    <property type="match status" value="2"/>
</dbReference>
<dbReference type="Proteomes" id="UP000193467">
    <property type="component" value="Unassembled WGS sequence"/>
</dbReference>
<dbReference type="STRING" id="106004.A0A1Y2E945"/>
<feature type="domain" description="F-box" evidence="3">
    <location>
        <begin position="54"/>
        <end position="100"/>
    </location>
</feature>
<evidence type="ECO:0000256" key="1">
    <source>
        <dbReference type="PROSITE-ProRule" id="PRU00221"/>
    </source>
</evidence>
<keyword evidence="5" id="KW-1185">Reference proteome</keyword>
<dbReference type="PANTHER" id="PTHR46731:SF1">
    <property type="entry name" value="F-BOX ONLY PROTEIN 15"/>
    <property type="match status" value="1"/>
</dbReference>
<dbReference type="Gene3D" id="1.20.1280.50">
    <property type="match status" value="1"/>
</dbReference>
<dbReference type="Pfam" id="PF25499">
    <property type="entry name" value="Beta-prop_pof12"/>
    <property type="match status" value="2"/>
</dbReference>
<dbReference type="PROSITE" id="PS50294">
    <property type="entry name" value="WD_REPEATS_REGION"/>
    <property type="match status" value="1"/>
</dbReference>
<dbReference type="InterPro" id="IPR001810">
    <property type="entry name" value="F-box_dom"/>
</dbReference>
<dbReference type="AlphaFoldDB" id="A0A1Y2E945"/>
<dbReference type="InterPro" id="IPR036047">
    <property type="entry name" value="F-box-like_dom_sf"/>
</dbReference>
<accession>A0A1Y2E945</accession>
<dbReference type="InterPro" id="IPR036322">
    <property type="entry name" value="WD40_repeat_dom_sf"/>
</dbReference>
<dbReference type="InterPro" id="IPR001680">
    <property type="entry name" value="WD40_rpt"/>
</dbReference>
<dbReference type="EMBL" id="MCGR01000060">
    <property type="protein sequence ID" value="ORY67947.1"/>
    <property type="molecule type" value="Genomic_DNA"/>
</dbReference>
<dbReference type="InterPro" id="IPR015943">
    <property type="entry name" value="WD40/YVTN_repeat-like_dom_sf"/>
</dbReference>
<sequence length="656" mass="72363">MSKRARSPVALSRGAGGEDGTAEGLADERVAASSTPTLHRPPKRHRVATTAAGFSLEGSLSEEILLRCLSYLPVEDLITITRVSSAWHRLAQDPQLWRSLYLSTFASASSSRSLSSPSRTRPWRELFKISSNWRRGNARAGTIGRTMRKSILADAPEDLSIAGEATPPLVQAVSQPNAEAEPDLSRPTDTILQFHQQFFFTASRTPSPAVTPPAVTVHQTLPSGESPLVGSITSPALLAYFTARPSFRPHLAVTELRLDEHDAHGATSLRLAVFYSTGQFALFRLHLPTTTSPFSFDEIHTHLALSTVGPLSSTFDPTALARFHSPLLATCSRSLVLRFWRIEEREGITSVEEIEPSLRSRESWAPVVLTLKKVEGGAAEDERDEWGMRKGEGRQKKMEEVFKVTLAYSTPIFPEGWSVGVQEFVVRIPPLPAPSTSIASTLDFNFRRPRASITTRHAIAPSTTQYIPHPSRRQQQLVTAIEHSDPFIVTSRSDNTLDVFEVISETSSSPHAPSHAFNTLHLRNDELADRIRIVHRRTLFGHTARVASVAIEEGGRCVSGGDDGTVKVWQLGERSSRAVDVVEEEAQEAEPEPRSVWKELKAKRAKGKGSGREKVAVEQVKQPSRIRRVLFDEDKIVTIVEETAGAGESVRLLRFD</sequence>
<dbReference type="SUPFAM" id="SSF50978">
    <property type="entry name" value="WD40 repeat-like"/>
    <property type="match status" value="1"/>
</dbReference>
<protein>
    <recommendedName>
        <fullName evidence="3">F-box domain-containing protein</fullName>
    </recommendedName>
</protein>
<dbReference type="Pfam" id="PF12937">
    <property type="entry name" value="F-box-like"/>
    <property type="match status" value="1"/>
</dbReference>
<dbReference type="InParanoid" id="A0A1Y2E945"/>
<evidence type="ECO:0000313" key="5">
    <source>
        <dbReference type="Proteomes" id="UP000193467"/>
    </source>
</evidence>
<reference evidence="4 5" key="1">
    <citation type="submission" date="2016-07" db="EMBL/GenBank/DDBJ databases">
        <title>Pervasive Adenine N6-methylation of Active Genes in Fungi.</title>
        <authorList>
            <consortium name="DOE Joint Genome Institute"/>
            <person name="Mondo S.J."/>
            <person name="Dannebaum R.O."/>
            <person name="Kuo R.C."/>
            <person name="Labutti K."/>
            <person name="Haridas S."/>
            <person name="Kuo A."/>
            <person name="Salamov A."/>
            <person name="Ahrendt S.R."/>
            <person name="Lipzen A."/>
            <person name="Sullivan W."/>
            <person name="Andreopoulos W.B."/>
            <person name="Clum A."/>
            <person name="Lindquist E."/>
            <person name="Daum C."/>
            <person name="Ramamoorthy G.K."/>
            <person name="Gryganskyi A."/>
            <person name="Culley D."/>
            <person name="Magnuson J.K."/>
            <person name="James T.Y."/>
            <person name="O'Malley M.A."/>
            <person name="Stajich J.E."/>
            <person name="Spatafora J.W."/>
            <person name="Visel A."/>
            <person name="Grigoriev I.V."/>
        </authorList>
    </citation>
    <scope>NUCLEOTIDE SEQUENCE [LARGE SCALE GENOMIC DNA]</scope>
    <source>
        <strain evidence="4 5">62-1032</strain>
    </source>
</reference>
<dbReference type="Gene3D" id="2.130.10.10">
    <property type="entry name" value="YVTN repeat-like/Quinoprotein amine dehydrogenase"/>
    <property type="match status" value="1"/>
</dbReference>
<evidence type="ECO:0000259" key="3">
    <source>
        <dbReference type="PROSITE" id="PS50181"/>
    </source>
</evidence>
<evidence type="ECO:0000313" key="4">
    <source>
        <dbReference type="EMBL" id="ORY67947.1"/>
    </source>
</evidence>
<dbReference type="PANTHER" id="PTHR46731">
    <property type="entry name" value="F-BOX ONLY PROTEIN 15"/>
    <property type="match status" value="1"/>
</dbReference>
<keyword evidence="1" id="KW-0853">WD repeat</keyword>
<dbReference type="OrthoDB" id="3219396at2759"/>
<comment type="caution">
    <text evidence="4">The sequence shown here is derived from an EMBL/GenBank/DDBJ whole genome shotgun (WGS) entry which is preliminary data.</text>
</comment>
<dbReference type="SMART" id="SM00256">
    <property type="entry name" value="FBOX"/>
    <property type="match status" value="1"/>
</dbReference>
<gene>
    <name evidence="4" type="ORF">BCR35DRAFT_354767</name>
</gene>
<dbReference type="GO" id="GO:0019005">
    <property type="term" value="C:SCF ubiquitin ligase complex"/>
    <property type="evidence" value="ECO:0007669"/>
    <property type="project" value="TreeGrafter"/>
</dbReference>
<feature type="repeat" description="WD" evidence="1">
    <location>
        <begin position="539"/>
        <end position="579"/>
    </location>
</feature>
<name>A0A1Y2E945_9BASI</name>
<evidence type="ECO:0000256" key="2">
    <source>
        <dbReference type="SAM" id="MobiDB-lite"/>
    </source>
</evidence>
<dbReference type="PROSITE" id="PS50082">
    <property type="entry name" value="WD_REPEATS_2"/>
    <property type="match status" value="1"/>
</dbReference>
<organism evidence="4 5">
    <name type="scientific">Leucosporidium creatinivorum</name>
    <dbReference type="NCBI Taxonomy" id="106004"/>
    <lineage>
        <taxon>Eukaryota</taxon>
        <taxon>Fungi</taxon>
        <taxon>Dikarya</taxon>
        <taxon>Basidiomycota</taxon>
        <taxon>Pucciniomycotina</taxon>
        <taxon>Microbotryomycetes</taxon>
        <taxon>Leucosporidiales</taxon>
        <taxon>Leucosporidium</taxon>
    </lineage>
</organism>
<dbReference type="SUPFAM" id="SSF81383">
    <property type="entry name" value="F-box domain"/>
    <property type="match status" value="1"/>
</dbReference>
<feature type="region of interest" description="Disordered" evidence="2">
    <location>
        <begin position="1"/>
        <end position="46"/>
    </location>
</feature>
<proteinExistence type="predicted"/>
<dbReference type="PROSITE" id="PS50181">
    <property type="entry name" value="FBOX"/>
    <property type="match status" value="1"/>
</dbReference>